<organism evidence="3 4">
    <name type="scientific">Ancylomarina salipaludis</name>
    <dbReference type="NCBI Taxonomy" id="2501299"/>
    <lineage>
        <taxon>Bacteria</taxon>
        <taxon>Pseudomonadati</taxon>
        <taxon>Bacteroidota</taxon>
        <taxon>Bacteroidia</taxon>
        <taxon>Marinilabiliales</taxon>
        <taxon>Marinifilaceae</taxon>
        <taxon>Ancylomarina</taxon>
    </lineage>
</organism>
<dbReference type="PANTHER" id="PTHR46825:SF9">
    <property type="entry name" value="BETA-LACTAMASE-RELATED DOMAIN-CONTAINING PROTEIN"/>
    <property type="match status" value="1"/>
</dbReference>
<dbReference type="AlphaFoldDB" id="A0A4Q1JK80"/>
<keyword evidence="1" id="KW-0732">Signal</keyword>
<feature type="chain" id="PRO_5020376703" evidence="1">
    <location>
        <begin position="40"/>
        <end position="592"/>
    </location>
</feature>
<dbReference type="Proteomes" id="UP000289703">
    <property type="component" value="Unassembled WGS sequence"/>
</dbReference>
<dbReference type="InterPro" id="IPR012338">
    <property type="entry name" value="Beta-lactam/transpept-like"/>
</dbReference>
<keyword evidence="4" id="KW-1185">Reference proteome</keyword>
<feature type="domain" description="Beta-lactamase-related" evidence="2">
    <location>
        <begin position="64"/>
        <end position="377"/>
    </location>
</feature>
<dbReference type="InterPro" id="IPR001466">
    <property type="entry name" value="Beta-lactam-related"/>
</dbReference>
<dbReference type="PANTHER" id="PTHR46825">
    <property type="entry name" value="D-ALANYL-D-ALANINE-CARBOXYPEPTIDASE/ENDOPEPTIDASE AMPH"/>
    <property type="match status" value="1"/>
</dbReference>
<protein>
    <submittedName>
        <fullName evidence="3">Serine hydrolase</fullName>
    </submittedName>
</protein>
<dbReference type="SUPFAM" id="SSF56601">
    <property type="entry name" value="beta-lactamase/transpeptidase-like"/>
    <property type="match status" value="1"/>
</dbReference>
<dbReference type="Pfam" id="PF00144">
    <property type="entry name" value="Beta-lactamase"/>
    <property type="match status" value="1"/>
</dbReference>
<sequence length="592" mass="67260">MRNNSIILNCNSKQINPMRTYQILVVFVLVLSISISANAQTKKNGKTSPCADNKQKEALQQHIDSLVASKVSENQPGVAIGVLWDDKVWMKKAYGLMNIDQNSSIDENTVFNIASVSKQFTAFAILKLEEEGKLNLDDNIRDYLPKLPAYENVITIRNLIQHTSGIASTDVLRLFAGVSFEKQWSQQNEIDLIMSYPQLNFTPNSQHVYSNAGYSILTQIVEIVSEMKFSEFLKKKVFDPLAMSSSFVYDDPKIDLSTCSTGYKKGKDQFIPFGNGKDYTYGAGNIHTSLNDMLRWGQNIFSSSIGQDNYINKISNTYNTLNNGDTLTYTYGFYVKNYKGIKMVEHSGGDLGFRSQFMIFPEEKLLLVLLFNTESINTRRLAYQITDLIFAGKIIEEAPKQRVEITVEKEKLQLLEGDYQMPDGMQFGFDLKQDTLWLVLPGEDRYPLYAESPNHFFLKAFKAQCTFIKGSDGSVNELIWHQGGKDYKADKTVKRKSLTKEELACYVGKYYHNSLKVEYPIALQDDILTITPPSTFKTYLDFDSVKLSHLKGDKFSTDNFGLLEFTRNDANQINGFVLLDVGRVQNIRFSKN</sequence>
<proteinExistence type="predicted"/>
<evidence type="ECO:0000256" key="1">
    <source>
        <dbReference type="SAM" id="SignalP"/>
    </source>
</evidence>
<gene>
    <name evidence="3" type="ORF">EO244_11955</name>
</gene>
<name>A0A4Q1JK80_9BACT</name>
<dbReference type="EMBL" id="SAXA01000010">
    <property type="protein sequence ID" value="RXQ92256.1"/>
    <property type="molecule type" value="Genomic_DNA"/>
</dbReference>
<feature type="signal peptide" evidence="1">
    <location>
        <begin position="1"/>
        <end position="39"/>
    </location>
</feature>
<dbReference type="InterPro" id="IPR050491">
    <property type="entry name" value="AmpC-like"/>
</dbReference>
<dbReference type="GO" id="GO:0016787">
    <property type="term" value="F:hydrolase activity"/>
    <property type="evidence" value="ECO:0007669"/>
    <property type="project" value="UniProtKB-KW"/>
</dbReference>
<reference evidence="3 4" key="1">
    <citation type="submission" date="2019-01" db="EMBL/GenBank/DDBJ databases">
        <title>Ancylomarina salipaludis sp. nov., isolated from a salt marsh.</title>
        <authorList>
            <person name="Yoon J.-H."/>
        </authorList>
    </citation>
    <scope>NUCLEOTIDE SEQUENCE [LARGE SCALE GENOMIC DNA]</scope>
    <source>
        <strain evidence="3 4">SHSM-M15</strain>
    </source>
</reference>
<evidence type="ECO:0000313" key="3">
    <source>
        <dbReference type="EMBL" id="RXQ92256.1"/>
    </source>
</evidence>
<evidence type="ECO:0000313" key="4">
    <source>
        <dbReference type="Proteomes" id="UP000289703"/>
    </source>
</evidence>
<dbReference type="Gene3D" id="3.40.710.10">
    <property type="entry name" value="DD-peptidase/beta-lactamase superfamily"/>
    <property type="match status" value="1"/>
</dbReference>
<evidence type="ECO:0000259" key="2">
    <source>
        <dbReference type="Pfam" id="PF00144"/>
    </source>
</evidence>
<accession>A0A4Q1JK80</accession>
<keyword evidence="3" id="KW-0378">Hydrolase</keyword>
<comment type="caution">
    <text evidence="3">The sequence shown here is derived from an EMBL/GenBank/DDBJ whole genome shotgun (WGS) entry which is preliminary data.</text>
</comment>
<dbReference type="OrthoDB" id="9793489at2"/>